<evidence type="ECO:0000313" key="3">
    <source>
        <dbReference type="EMBL" id="GGB14213.1"/>
    </source>
</evidence>
<name>A0ABQ1I5H5_9ALTE</name>
<keyword evidence="4" id="KW-1185">Reference proteome</keyword>
<evidence type="ECO:0000259" key="2">
    <source>
        <dbReference type="Pfam" id="PF09832"/>
    </source>
</evidence>
<feature type="signal peptide" evidence="1">
    <location>
        <begin position="1"/>
        <end position="23"/>
    </location>
</feature>
<dbReference type="Pfam" id="PF09832">
    <property type="entry name" value="DUF2059"/>
    <property type="match status" value="1"/>
</dbReference>
<dbReference type="EMBL" id="BMDY01000019">
    <property type="protein sequence ID" value="GGB14213.1"/>
    <property type="molecule type" value="Genomic_DNA"/>
</dbReference>
<reference evidence="4" key="1">
    <citation type="journal article" date="2019" name="Int. J. Syst. Evol. Microbiol.">
        <title>The Global Catalogue of Microorganisms (GCM) 10K type strain sequencing project: providing services to taxonomists for standard genome sequencing and annotation.</title>
        <authorList>
            <consortium name="The Broad Institute Genomics Platform"/>
            <consortium name="The Broad Institute Genome Sequencing Center for Infectious Disease"/>
            <person name="Wu L."/>
            <person name="Ma J."/>
        </authorList>
    </citation>
    <scope>NUCLEOTIDE SEQUENCE [LARGE SCALE GENOMIC DNA]</scope>
    <source>
        <strain evidence="4">CGMCC 1.10131</strain>
    </source>
</reference>
<protein>
    <recommendedName>
        <fullName evidence="2">DUF2059 domain-containing protein</fullName>
    </recommendedName>
</protein>
<dbReference type="InterPro" id="IPR018637">
    <property type="entry name" value="DUF2059"/>
</dbReference>
<comment type="caution">
    <text evidence="3">The sequence shown here is derived from an EMBL/GenBank/DDBJ whole genome shotgun (WGS) entry which is preliminary data.</text>
</comment>
<dbReference type="RefSeq" id="WP_055731327.1">
    <property type="nucleotide sequence ID" value="NZ_BMDY01000019.1"/>
</dbReference>
<keyword evidence="1" id="KW-0732">Signal</keyword>
<gene>
    <name evidence="3" type="ORF">GCM10007414_29540</name>
</gene>
<organism evidence="3 4">
    <name type="scientific">Agarivorans gilvus</name>
    <dbReference type="NCBI Taxonomy" id="680279"/>
    <lineage>
        <taxon>Bacteria</taxon>
        <taxon>Pseudomonadati</taxon>
        <taxon>Pseudomonadota</taxon>
        <taxon>Gammaproteobacteria</taxon>
        <taxon>Alteromonadales</taxon>
        <taxon>Alteromonadaceae</taxon>
        <taxon>Agarivorans</taxon>
    </lineage>
</organism>
<evidence type="ECO:0000313" key="4">
    <source>
        <dbReference type="Proteomes" id="UP000651977"/>
    </source>
</evidence>
<feature type="domain" description="DUF2059" evidence="2">
    <location>
        <begin position="77"/>
        <end position="136"/>
    </location>
</feature>
<proteinExistence type="predicted"/>
<sequence>MKLFLSMAALASTLFVQSAVIHAEPARPESIKALMQLSGSGQMGMQMMQQLLPALKRMVPDAPESFWSDVLDEVDADEMENRVIPIYQKYLNEADVQAINRFYQTDAGQKLIRVQPQIMQESVALGQQWGQEIARQVLLKYQQQSKANNP</sequence>
<accession>A0ABQ1I5H5</accession>
<dbReference type="Proteomes" id="UP000651977">
    <property type="component" value="Unassembled WGS sequence"/>
</dbReference>
<evidence type="ECO:0000256" key="1">
    <source>
        <dbReference type="SAM" id="SignalP"/>
    </source>
</evidence>
<feature type="chain" id="PRO_5046890555" description="DUF2059 domain-containing protein" evidence="1">
    <location>
        <begin position="24"/>
        <end position="150"/>
    </location>
</feature>